<dbReference type="PANTHER" id="PTHR30347">
    <property type="entry name" value="POTASSIUM CHANNEL RELATED"/>
    <property type="match status" value="1"/>
</dbReference>
<dbReference type="InterPro" id="IPR049278">
    <property type="entry name" value="MS_channel_C"/>
</dbReference>
<sequence length="143" mass="16456">MIIPNKAFVTERLINWSLSDTVTRVVIRLGVAYGSDLDKVKEVLLQAAHEHPKVMPEPAPAVFFTTFGASTLDHELRLYVRELRDRSYTVDELNRTIDRLCRENDINIAFNQLEVHLRNEKGDEVTELKREVKGTILPRRSAN</sequence>
<accession>A0A7Z8ZDC1</accession>
<proteinExistence type="predicted"/>
<evidence type="ECO:0000313" key="2">
    <source>
        <dbReference type="EMBL" id="VED53385.1"/>
    </source>
</evidence>
<dbReference type="FunFam" id="3.30.70.100:FF:000015">
    <property type="entry name" value="Potassium efflux system KefA"/>
    <property type="match status" value="1"/>
</dbReference>
<dbReference type="EMBL" id="LR134253">
    <property type="protein sequence ID" value="VED53385.1"/>
    <property type="molecule type" value="Genomic_DNA"/>
</dbReference>
<dbReference type="AlphaFoldDB" id="A0A7Z8ZDC1"/>
<dbReference type="InterPro" id="IPR052702">
    <property type="entry name" value="MscS-like_channel"/>
</dbReference>
<gene>
    <name evidence="2" type="primary">kefA_2</name>
    <name evidence="2" type="ORF">NCTC9997_04808</name>
</gene>
<dbReference type="InterPro" id="IPR011066">
    <property type="entry name" value="MscS_channel_C_sf"/>
</dbReference>
<keyword evidence="3" id="KW-1185">Reference proteome</keyword>
<name>A0A7Z8ZDC1_RAOTE</name>
<dbReference type="GO" id="GO:0016020">
    <property type="term" value="C:membrane"/>
    <property type="evidence" value="ECO:0007669"/>
    <property type="project" value="InterPro"/>
</dbReference>
<dbReference type="PANTHER" id="PTHR30347:SF1">
    <property type="entry name" value="MECHANOSENSITIVE CHANNEL MSCK"/>
    <property type="match status" value="1"/>
</dbReference>
<feature type="domain" description="Mechanosensitive ion channel MscS C-terminal" evidence="1">
    <location>
        <begin position="25"/>
        <end position="108"/>
    </location>
</feature>
<dbReference type="Gene3D" id="3.30.70.100">
    <property type="match status" value="1"/>
</dbReference>
<organism evidence="2 3">
    <name type="scientific">Raoultella terrigena</name>
    <name type="common">Klebsiella terrigena</name>
    <dbReference type="NCBI Taxonomy" id="577"/>
    <lineage>
        <taxon>Bacteria</taxon>
        <taxon>Pseudomonadati</taxon>
        <taxon>Pseudomonadota</taxon>
        <taxon>Gammaproteobacteria</taxon>
        <taxon>Enterobacterales</taxon>
        <taxon>Enterobacteriaceae</taxon>
        <taxon>Klebsiella/Raoultella group</taxon>
        <taxon>Raoultella</taxon>
    </lineage>
</organism>
<protein>
    <submittedName>
        <fullName evidence="2">Potassium efflux system KefA protein / Small-conductance mechanosensitive channel</fullName>
    </submittedName>
</protein>
<dbReference type="Proteomes" id="UP000267630">
    <property type="component" value="Chromosome 3"/>
</dbReference>
<reference evidence="2 3" key="1">
    <citation type="submission" date="2018-12" db="EMBL/GenBank/DDBJ databases">
        <authorList>
            <consortium name="Pathogen Informatics"/>
        </authorList>
    </citation>
    <scope>NUCLEOTIDE SEQUENCE [LARGE SCALE GENOMIC DNA]</scope>
    <source>
        <strain evidence="2 3">NCTC9997</strain>
    </source>
</reference>
<dbReference type="GO" id="GO:0009992">
    <property type="term" value="P:intracellular water homeostasis"/>
    <property type="evidence" value="ECO:0007669"/>
    <property type="project" value="TreeGrafter"/>
</dbReference>
<evidence type="ECO:0000259" key="1">
    <source>
        <dbReference type="Pfam" id="PF21082"/>
    </source>
</evidence>
<evidence type="ECO:0000313" key="3">
    <source>
        <dbReference type="Proteomes" id="UP000267630"/>
    </source>
</evidence>
<dbReference type="SUPFAM" id="SSF82689">
    <property type="entry name" value="Mechanosensitive channel protein MscS (YggB), C-terminal domain"/>
    <property type="match status" value="1"/>
</dbReference>
<dbReference type="Pfam" id="PF21082">
    <property type="entry name" value="MS_channel_3rd"/>
    <property type="match status" value="1"/>
</dbReference>